<keyword evidence="2" id="KW-1185">Reference proteome</keyword>
<comment type="caution">
    <text evidence="1">The sequence shown here is derived from an EMBL/GenBank/DDBJ whole genome shotgun (WGS) entry which is preliminary data.</text>
</comment>
<name>A0AAU9NBU3_9ASTR</name>
<accession>A0AAU9NBU3</accession>
<dbReference type="Proteomes" id="UP001157418">
    <property type="component" value="Unassembled WGS sequence"/>
</dbReference>
<organism evidence="1 2">
    <name type="scientific">Lactuca virosa</name>
    <dbReference type="NCBI Taxonomy" id="75947"/>
    <lineage>
        <taxon>Eukaryota</taxon>
        <taxon>Viridiplantae</taxon>
        <taxon>Streptophyta</taxon>
        <taxon>Embryophyta</taxon>
        <taxon>Tracheophyta</taxon>
        <taxon>Spermatophyta</taxon>
        <taxon>Magnoliopsida</taxon>
        <taxon>eudicotyledons</taxon>
        <taxon>Gunneridae</taxon>
        <taxon>Pentapetalae</taxon>
        <taxon>asterids</taxon>
        <taxon>campanulids</taxon>
        <taxon>Asterales</taxon>
        <taxon>Asteraceae</taxon>
        <taxon>Cichorioideae</taxon>
        <taxon>Cichorieae</taxon>
        <taxon>Lactucinae</taxon>
        <taxon>Lactuca</taxon>
    </lineage>
</organism>
<reference evidence="1 2" key="1">
    <citation type="submission" date="2022-01" db="EMBL/GenBank/DDBJ databases">
        <authorList>
            <person name="Xiong W."/>
            <person name="Schranz E."/>
        </authorList>
    </citation>
    <scope>NUCLEOTIDE SEQUENCE [LARGE SCALE GENOMIC DNA]</scope>
</reference>
<sequence>MKTARISIPDWRTTTLRQSKRLSYTQKRVDQPSWESNKVNKWISERKAARTFEKGQASGTAPPSSMDIDDLSLLFEENTRLHGKVWHISDELSTMQGQVAQKRGGMTHMGRQQEQYQIELDNLH</sequence>
<evidence type="ECO:0000313" key="2">
    <source>
        <dbReference type="Proteomes" id="UP001157418"/>
    </source>
</evidence>
<gene>
    <name evidence="1" type="ORF">LVIROSA_LOCUS22414</name>
</gene>
<dbReference type="EMBL" id="CAKMRJ010004445">
    <property type="protein sequence ID" value="CAH1436019.1"/>
    <property type="molecule type" value="Genomic_DNA"/>
</dbReference>
<protein>
    <submittedName>
        <fullName evidence="1">Uncharacterized protein</fullName>
    </submittedName>
</protein>
<evidence type="ECO:0000313" key="1">
    <source>
        <dbReference type="EMBL" id="CAH1436019.1"/>
    </source>
</evidence>
<dbReference type="AlphaFoldDB" id="A0AAU9NBU3"/>
<proteinExistence type="predicted"/>